<gene>
    <name evidence="1" type="ORF">ACJMK2_042343</name>
</gene>
<protein>
    <submittedName>
        <fullName evidence="1">Uncharacterized protein</fullName>
    </submittedName>
</protein>
<proteinExistence type="predicted"/>
<evidence type="ECO:0000313" key="1">
    <source>
        <dbReference type="EMBL" id="KAL3869681.1"/>
    </source>
</evidence>
<accession>A0ABD3W8G1</accession>
<organism evidence="1 2">
    <name type="scientific">Sinanodonta woodiana</name>
    <name type="common">Chinese pond mussel</name>
    <name type="synonym">Anodonta woodiana</name>
    <dbReference type="NCBI Taxonomy" id="1069815"/>
    <lineage>
        <taxon>Eukaryota</taxon>
        <taxon>Metazoa</taxon>
        <taxon>Spiralia</taxon>
        <taxon>Lophotrochozoa</taxon>
        <taxon>Mollusca</taxon>
        <taxon>Bivalvia</taxon>
        <taxon>Autobranchia</taxon>
        <taxon>Heteroconchia</taxon>
        <taxon>Palaeoheterodonta</taxon>
        <taxon>Unionida</taxon>
        <taxon>Unionoidea</taxon>
        <taxon>Unionidae</taxon>
        <taxon>Unioninae</taxon>
        <taxon>Sinanodonta</taxon>
    </lineage>
</organism>
<name>A0ABD3W8G1_SINWO</name>
<reference evidence="1 2" key="1">
    <citation type="submission" date="2024-11" db="EMBL/GenBank/DDBJ databases">
        <title>Chromosome-level genome assembly of the freshwater bivalve Anodonta woodiana.</title>
        <authorList>
            <person name="Chen X."/>
        </authorList>
    </citation>
    <scope>NUCLEOTIDE SEQUENCE [LARGE SCALE GENOMIC DNA]</scope>
    <source>
        <strain evidence="1">MN2024</strain>
        <tissue evidence="1">Gills</tissue>
    </source>
</reference>
<dbReference type="AlphaFoldDB" id="A0ABD3W8G1"/>
<dbReference type="Proteomes" id="UP001634394">
    <property type="component" value="Unassembled WGS sequence"/>
</dbReference>
<keyword evidence="2" id="KW-1185">Reference proteome</keyword>
<sequence>MEMTTEFSIPPGWYNLQAKRRRNAMAHIFLDQGLLRRTPLKTSFVPYRLDNSMWNLNGSKHLCKSGHDDEDGNDYLVLRLWRQAARQGRRNAEWDIFLTQRQSKTTK</sequence>
<evidence type="ECO:0000313" key="2">
    <source>
        <dbReference type="Proteomes" id="UP001634394"/>
    </source>
</evidence>
<dbReference type="EMBL" id="JBJQND010000008">
    <property type="protein sequence ID" value="KAL3869681.1"/>
    <property type="molecule type" value="Genomic_DNA"/>
</dbReference>
<comment type="caution">
    <text evidence="1">The sequence shown here is derived from an EMBL/GenBank/DDBJ whole genome shotgun (WGS) entry which is preliminary data.</text>
</comment>